<reference evidence="2 3" key="1">
    <citation type="submission" date="2024-04" db="EMBL/GenBank/DDBJ databases">
        <title>Phyllosticta paracitricarpa is synonymous to the EU quarantine fungus P. citricarpa based on phylogenomic analyses.</title>
        <authorList>
            <consortium name="Lawrence Berkeley National Laboratory"/>
            <person name="Van ingen-buijs V.A."/>
            <person name="Van westerhoven A.C."/>
            <person name="Haridas S."/>
            <person name="Skiadas P."/>
            <person name="Martin F."/>
            <person name="Groenewald J.Z."/>
            <person name="Crous P.W."/>
            <person name="Seidl M.F."/>
        </authorList>
    </citation>
    <scope>NUCLEOTIDE SEQUENCE [LARGE SCALE GENOMIC DNA]</scope>
    <source>
        <strain evidence="2 3">CPC 17464</strain>
    </source>
</reference>
<dbReference type="EMBL" id="JBBPEH010000011">
    <property type="protein sequence ID" value="KAK7531995.1"/>
    <property type="molecule type" value="Genomic_DNA"/>
</dbReference>
<accession>A0ABR1LBG3</accession>
<gene>
    <name evidence="2" type="ORF">J3D65DRAFT_685182</name>
</gene>
<evidence type="ECO:0000256" key="1">
    <source>
        <dbReference type="SAM" id="MobiDB-lite"/>
    </source>
</evidence>
<name>A0ABR1LBG3_9PEZI</name>
<sequence length="642" mass="73223">LITYCPNISSLTLVGFPTRGPDLTLLPEELVYAAGLKSLRSLEVDMTFSSMWNEFVEMPNIESLTLVGQIHGRNRLNLYFMDSEMEERFPRLRSLTLVVTGKPDDRSLASKTFFSKKYIIATAQVFFRRNPGLKEFGLACVGHPGGSIYKPRLLSFWKATRPPGFRGFRTRRLQLQSVDTLNLGMPSGLYIPQRPRPLCDLAEYRLVYKSLFLAFNFMSSFSSIEEMPFVFGRRTSLQDAAPIASSRTDQLFPRPSRVDLPVLHTQRRSLSLQSSLQSGLPMPDRDTSRRRALSAPAKIPTGRKTIKTLATLPGEMILEIVGWVGAMSPVHRTEESSLVNLSRTSYKMRELCRRQLFRAVVVDFTDLYQPGKYAGLFPPDMTMHETPDDFRSIRSFALKAREGRHNRPRTPSLLKINRAGLILLRVLRTSRKLEQLTVTLAPGFRNFRQLVVTADSEGAPELPFVKDLVVDKCAHFLLDWCPNITSLTLVGFSTLNPQPNGFMEYLERVASKKHLRSLEIDCAFDDMWGAFPRMDNLQRLVLVGELPRFGLTHLWSIRLELTTKMPQIKSLTLVVTGRFSHASPAPMLFQQEAIVSHWARGFFRFHPRLEEFGIACMFYNRGRVNEPRFNSYWKATRPAGEK</sequence>
<evidence type="ECO:0000313" key="2">
    <source>
        <dbReference type="EMBL" id="KAK7531995.1"/>
    </source>
</evidence>
<dbReference type="RefSeq" id="XP_066651665.1">
    <property type="nucleotide sequence ID" value="XM_066803805.1"/>
</dbReference>
<evidence type="ECO:0008006" key="4">
    <source>
        <dbReference type="Google" id="ProtNLM"/>
    </source>
</evidence>
<feature type="region of interest" description="Disordered" evidence="1">
    <location>
        <begin position="271"/>
        <end position="294"/>
    </location>
</feature>
<evidence type="ECO:0000313" key="3">
    <source>
        <dbReference type="Proteomes" id="UP001360953"/>
    </source>
</evidence>
<keyword evidence="3" id="KW-1185">Reference proteome</keyword>
<dbReference type="Proteomes" id="UP001360953">
    <property type="component" value="Unassembled WGS sequence"/>
</dbReference>
<feature type="non-terminal residue" evidence="2">
    <location>
        <position position="1"/>
    </location>
</feature>
<comment type="caution">
    <text evidence="2">The sequence shown here is derived from an EMBL/GenBank/DDBJ whole genome shotgun (WGS) entry which is preliminary data.</text>
</comment>
<dbReference type="GeneID" id="92036711"/>
<protein>
    <recommendedName>
        <fullName evidence="4">F-box domain-containing protein</fullName>
    </recommendedName>
</protein>
<organism evidence="2 3">
    <name type="scientific">Phyllosticta citribraziliensis</name>
    <dbReference type="NCBI Taxonomy" id="989973"/>
    <lineage>
        <taxon>Eukaryota</taxon>
        <taxon>Fungi</taxon>
        <taxon>Dikarya</taxon>
        <taxon>Ascomycota</taxon>
        <taxon>Pezizomycotina</taxon>
        <taxon>Dothideomycetes</taxon>
        <taxon>Dothideomycetes incertae sedis</taxon>
        <taxon>Botryosphaeriales</taxon>
        <taxon>Phyllostictaceae</taxon>
        <taxon>Phyllosticta</taxon>
    </lineage>
</organism>
<proteinExistence type="predicted"/>